<evidence type="ECO:0000256" key="1">
    <source>
        <dbReference type="ARBA" id="ARBA00000707"/>
    </source>
</evidence>
<protein>
    <recommendedName>
        <fullName evidence="2">ubiquitinyl hydrolase 1</fullName>
        <ecNumber evidence="2">3.4.19.12</ecNumber>
    </recommendedName>
</protein>
<evidence type="ECO:0000313" key="8">
    <source>
        <dbReference type="EMBL" id="CAH1406351.1"/>
    </source>
</evidence>
<evidence type="ECO:0000256" key="4">
    <source>
        <dbReference type="ARBA" id="ARBA00022833"/>
    </source>
</evidence>
<evidence type="ECO:0000313" key="9">
    <source>
        <dbReference type="Proteomes" id="UP001152798"/>
    </source>
</evidence>
<organism evidence="8 9">
    <name type="scientific">Nezara viridula</name>
    <name type="common">Southern green stink bug</name>
    <name type="synonym">Cimex viridulus</name>
    <dbReference type="NCBI Taxonomy" id="85310"/>
    <lineage>
        <taxon>Eukaryota</taxon>
        <taxon>Metazoa</taxon>
        <taxon>Ecdysozoa</taxon>
        <taxon>Arthropoda</taxon>
        <taxon>Hexapoda</taxon>
        <taxon>Insecta</taxon>
        <taxon>Pterygota</taxon>
        <taxon>Neoptera</taxon>
        <taxon>Paraneoptera</taxon>
        <taxon>Hemiptera</taxon>
        <taxon>Heteroptera</taxon>
        <taxon>Panheteroptera</taxon>
        <taxon>Pentatomomorpha</taxon>
        <taxon>Pentatomoidea</taxon>
        <taxon>Pentatomidae</taxon>
        <taxon>Pentatominae</taxon>
        <taxon>Nezara</taxon>
    </lineage>
</organism>
<dbReference type="PROSITE" id="PS50235">
    <property type="entry name" value="USP_3"/>
    <property type="match status" value="1"/>
</dbReference>
<dbReference type="InterPro" id="IPR028889">
    <property type="entry name" value="USP"/>
</dbReference>
<keyword evidence="3 5" id="KW-0479">Metal-binding</keyword>
<dbReference type="CDD" id="cd02674">
    <property type="entry name" value="Peptidase_C19R"/>
    <property type="match status" value="1"/>
</dbReference>
<dbReference type="InterPro" id="IPR050185">
    <property type="entry name" value="Ub_carboxyl-term_hydrolase"/>
</dbReference>
<dbReference type="Gene3D" id="3.90.70.10">
    <property type="entry name" value="Cysteine proteinases"/>
    <property type="match status" value="3"/>
</dbReference>
<dbReference type="SUPFAM" id="SSF54001">
    <property type="entry name" value="Cysteine proteinases"/>
    <property type="match status" value="1"/>
</dbReference>
<comment type="catalytic activity">
    <reaction evidence="1">
        <text>Thiol-dependent hydrolysis of ester, thioester, amide, peptide and isopeptide bonds formed by the C-terminal Gly of ubiquitin (a 76-residue protein attached to proteins as an intracellular targeting signal).</text>
        <dbReference type="EC" id="3.4.19.12"/>
    </reaction>
</comment>
<accession>A0A9P0HQG5</accession>
<evidence type="ECO:0000256" key="2">
    <source>
        <dbReference type="ARBA" id="ARBA00012759"/>
    </source>
</evidence>
<dbReference type="Pfam" id="PF00443">
    <property type="entry name" value="UCH"/>
    <property type="match status" value="2"/>
</dbReference>
<dbReference type="InterPro" id="IPR001841">
    <property type="entry name" value="Znf_RING"/>
</dbReference>
<keyword evidence="4" id="KW-0862">Zinc</keyword>
<dbReference type="EMBL" id="OV725082">
    <property type="protein sequence ID" value="CAH1406351.1"/>
    <property type="molecule type" value="Genomic_DNA"/>
</dbReference>
<dbReference type="InterPro" id="IPR038765">
    <property type="entry name" value="Papain-like_cys_pep_sf"/>
</dbReference>
<proteinExistence type="predicted"/>
<dbReference type="Proteomes" id="UP001152798">
    <property type="component" value="Chromosome 6"/>
</dbReference>
<dbReference type="OrthoDB" id="2248014at2759"/>
<sequence length="1002" mass="112325">MDCDVGLLSSEIDVPKHHSDLKNIFAIYPPSLDGVLESDNMGLENTWTDDEFVVPPIPDLPPIPLPAPSNNVDVTFEDTTTSSAPILEEIDCLFSPVSQANDAQEDSILDGGVGTAEPGVCGLRNLGNTCFMGAGIQCLMATAPIAIALYKTPSTPNHPLTNSLADLTRKIWCGRYTTFQPMQFKMALASHFPQFNDFRQHDCQEFLALLLDGLHEQLNTATSKDIACQVETEELPEKRNVKVSTSQSTSQDIMIDCDPKCDGKELHLFKDTTRDKKSNLEKGTNANFCSPEPYVPLPVTSHIEKCDNLNCDKQLNNKQGILLNRDMISVVNNTAPHITGIEDILKEAKTSNLNVLVTREEANNELRFDSEKFPRSDTSRRRGETFNVNSLHLFDNNTSGKRNSSLSNLPISLDFKDGLDLKRVKLHSIADEVEEKNKRMELERQCKSPDLLLEKNERMECERKGSTKEDITDDITSSLLSPNLADITYDKTSEVEADSHWQKHLAENKSVVVNTFQGQFKSTVVCSVCKFISVTYEPFMYLSVPLPNAMQKKLKVTFIGESLKHPTEFLLELNKYDNVNYLRDQILIKVGCEVKGPIVIAEVFDHHIAKVLEDHQLIRYLNDSDRSLYAFEVTTLLDKTALEPIDDSKVEEYLVDTCCIICLEDKDSNMKQHADCTCILCESCIAASCTHYGGSTFDCPVCRKEINPDEHLKNMKPQSNMTARMINIPLVFRVDTVGDGNNNQKNVELFGHPMLVRIPNHCTSEALKEAIASLLPYKEPYRLLLVDGQGLHCSRCMYHSHCRGCELPDDVSLYTSDTIAVTFTAPVKVLPTTSSLASLSAQASSLTLYDCIQAFSQSETLDGNNPWFCPQCKQSRCATKTLSVWRYPDYLIVYLKRFVFHNHISTKLEEKVLFPLTGLSLATGSDYDLYACVCHIGGVSAGHYTTYAQHPYTHQWHYFNDSFVSKQSPLEEDYSNAYILFYKKQGLQPPPIDGGNGIFSEL</sequence>
<dbReference type="PROSITE" id="PS50089">
    <property type="entry name" value="ZF_RING_2"/>
    <property type="match status" value="1"/>
</dbReference>
<gene>
    <name evidence="8" type="ORF">NEZAVI_LOCUS14315</name>
</gene>
<dbReference type="InterPro" id="IPR001394">
    <property type="entry name" value="Peptidase_C19_UCH"/>
</dbReference>
<evidence type="ECO:0000256" key="5">
    <source>
        <dbReference type="PROSITE-ProRule" id="PRU00175"/>
    </source>
</evidence>
<evidence type="ECO:0000259" key="6">
    <source>
        <dbReference type="PROSITE" id="PS50089"/>
    </source>
</evidence>
<feature type="domain" description="RING-type" evidence="6">
    <location>
        <begin position="659"/>
        <end position="703"/>
    </location>
</feature>
<evidence type="ECO:0000259" key="7">
    <source>
        <dbReference type="PROSITE" id="PS50235"/>
    </source>
</evidence>
<dbReference type="GO" id="GO:0004843">
    <property type="term" value="F:cysteine-type deubiquitinase activity"/>
    <property type="evidence" value="ECO:0007669"/>
    <property type="project" value="UniProtKB-EC"/>
</dbReference>
<dbReference type="EC" id="3.4.19.12" evidence="2"/>
<reference evidence="8" key="1">
    <citation type="submission" date="2022-01" db="EMBL/GenBank/DDBJ databases">
        <authorList>
            <person name="King R."/>
        </authorList>
    </citation>
    <scope>NUCLEOTIDE SEQUENCE</scope>
</reference>
<dbReference type="PANTHER" id="PTHR21646:SF35">
    <property type="match status" value="1"/>
</dbReference>
<dbReference type="CDD" id="cd02257">
    <property type="entry name" value="Peptidase_C19"/>
    <property type="match status" value="1"/>
</dbReference>
<dbReference type="GO" id="GO:0016579">
    <property type="term" value="P:protein deubiquitination"/>
    <property type="evidence" value="ECO:0007669"/>
    <property type="project" value="InterPro"/>
</dbReference>
<keyword evidence="9" id="KW-1185">Reference proteome</keyword>
<keyword evidence="3 5" id="KW-0863">Zinc-finger</keyword>
<name>A0A9P0HQG5_NEZVI</name>
<dbReference type="PANTHER" id="PTHR21646">
    <property type="entry name" value="UBIQUITIN CARBOXYL-TERMINAL HYDROLASE"/>
    <property type="match status" value="1"/>
</dbReference>
<dbReference type="AlphaFoldDB" id="A0A9P0HQG5"/>
<dbReference type="GO" id="GO:0008270">
    <property type="term" value="F:zinc ion binding"/>
    <property type="evidence" value="ECO:0007669"/>
    <property type="project" value="UniProtKB-KW"/>
</dbReference>
<evidence type="ECO:0000256" key="3">
    <source>
        <dbReference type="ARBA" id="ARBA00022771"/>
    </source>
</evidence>
<feature type="domain" description="USP" evidence="7">
    <location>
        <begin position="121"/>
        <end position="985"/>
    </location>
</feature>